<keyword evidence="4" id="KW-1185">Reference proteome</keyword>
<gene>
    <name evidence="1" type="ORF">JWYL7_0540</name>
    <name evidence="2" type="ORF">SAMN05661008_00348</name>
</gene>
<evidence type="ECO:0000313" key="4">
    <source>
        <dbReference type="Proteomes" id="UP000323392"/>
    </source>
</evidence>
<evidence type="ECO:0000313" key="2">
    <source>
        <dbReference type="EMBL" id="SHK50591.1"/>
    </source>
</evidence>
<dbReference type="Proteomes" id="UP000092605">
    <property type="component" value="Unassembled WGS sequence"/>
</dbReference>
<dbReference type="EMBL" id="LSFY01000001">
    <property type="protein sequence ID" value="KXZ39465.1"/>
    <property type="molecule type" value="Genomic_DNA"/>
</dbReference>
<sequence length="372" mass="44465">MNKQLIINILNKKDVEINENIFLKIRDRAIFEGKNLRKELDIFVRKYTDEKIDFKEDRSLKYFVNNIYFKQNKLSRVSRKAIEDIAEETGEQVFHAINRYRELANKVDRLNKLGKVIKKVEYESYGKKKTKPVVKLSFDYNSGGYIYNTDQLLKFSREETMLIFDCHSIQMGSAEEVMEVITDIKKYGYTFIFAIGNTVYYQVDAFDINGQFERKYKQYSKKLYLAESEFEEQETEEYKEEQYKKYIKSKNFFKIDKNIEEFIEEYSEIIDYFIEENKLYFVIKDHICPVLYTEEEQIKIAKLIKKCLAELDSIGANNNKIIEEIDKHSFSFALIPQEIENNITKQIKEVGAIKDKWNNFFNYLNQKTLQTT</sequence>
<dbReference type="PATRIC" id="fig|1121328.3.peg.540"/>
<dbReference type="STRING" id="1121328.JWYL7_0540"/>
<organism evidence="1 3">
    <name type="scientific">Alkalithermobacter thermoalcaliphilus JW-YL-7 = DSM 7308</name>
    <dbReference type="NCBI Taxonomy" id="1121328"/>
    <lineage>
        <taxon>Bacteria</taxon>
        <taxon>Bacillati</taxon>
        <taxon>Bacillota</taxon>
        <taxon>Clostridia</taxon>
        <taxon>Peptostreptococcales</taxon>
        <taxon>Tepidibacteraceae</taxon>
        <taxon>Alkalithermobacter</taxon>
    </lineage>
</organism>
<dbReference type="Proteomes" id="UP000323392">
    <property type="component" value="Unassembled WGS sequence"/>
</dbReference>
<dbReference type="AlphaFoldDB" id="A0A150FQI5"/>
<evidence type="ECO:0000313" key="1">
    <source>
        <dbReference type="EMBL" id="KXZ39465.1"/>
    </source>
</evidence>
<dbReference type="EMBL" id="FRBG01000002">
    <property type="protein sequence ID" value="SHK50591.1"/>
    <property type="molecule type" value="Genomic_DNA"/>
</dbReference>
<comment type="caution">
    <text evidence="1">The sequence shown here is derived from an EMBL/GenBank/DDBJ whole genome shotgun (WGS) entry which is preliminary data.</text>
</comment>
<reference evidence="1 3" key="1">
    <citation type="submission" date="2016-02" db="EMBL/GenBank/DDBJ databases">
        <title>Draft genome sequence for Clostridium paradoxum JW-YL-7.</title>
        <authorList>
            <person name="Utturkar S.M."/>
            <person name="Lancaster A."/>
            <person name="Poole F.L."/>
            <person name="Adams M.W."/>
            <person name="Brown S.D."/>
        </authorList>
    </citation>
    <scope>NUCLEOTIDE SEQUENCE [LARGE SCALE GENOMIC DNA]</scope>
    <source>
        <strain evidence="1 3">JW-YL-7</strain>
    </source>
</reference>
<name>A0A150FQI5_CLOPD</name>
<reference evidence="2 4" key="2">
    <citation type="submission" date="2016-11" db="EMBL/GenBank/DDBJ databases">
        <authorList>
            <person name="Varghese N."/>
            <person name="Submissions S."/>
        </authorList>
    </citation>
    <scope>NUCLEOTIDE SEQUENCE [LARGE SCALE GENOMIC DNA]</scope>
    <source>
        <strain evidence="2 4">DSM 7308</strain>
    </source>
</reference>
<dbReference type="RefSeq" id="WP_066068701.1">
    <property type="nucleotide sequence ID" value="NZ_FRBG01000002.1"/>
</dbReference>
<accession>A0A150FQI5</accession>
<protein>
    <submittedName>
        <fullName evidence="1">Uncharacterized protein</fullName>
    </submittedName>
</protein>
<proteinExistence type="predicted"/>
<evidence type="ECO:0000313" key="3">
    <source>
        <dbReference type="Proteomes" id="UP000092605"/>
    </source>
</evidence>